<dbReference type="Gene3D" id="3.55.10.10">
    <property type="entry name" value="Archease domain"/>
    <property type="match status" value="1"/>
</dbReference>
<evidence type="ECO:0000313" key="6">
    <source>
        <dbReference type="EMBL" id="BEQ13027.1"/>
    </source>
</evidence>
<accession>A0AAU9E8V6</accession>
<keyword evidence="7" id="KW-1185">Reference proteome</keyword>
<keyword evidence="2" id="KW-0819">tRNA processing</keyword>
<dbReference type="AlphaFoldDB" id="A0AAU9E8V6"/>
<organism evidence="6 7">
    <name type="scientific">Desulfoferula mesophila</name>
    <dbReference type="NCBI Taxonomy" id="3058419"/>
    <lineage>
        <taxon>Bacteria</taxon>
        <taxon>Pseudomonadati</taxon>
        <taxon>Thermodesulfobacteriota</taxon>
        <taxon>Desulfarculia</taxon>
        <taxon>Desulfarculales</taxon>
        <taxon>Desulfarculaceae</taxon>
        <taxon>Desulfoferula</taxon>
    </lineage>
</organism>
<dbReference type="KEGG" id="dmp:FAK_00930"/>
<keyword evidence="4" id="KW-0106">Calcium</keyword>
<comment type="similarity">
    <text evidence="1">Belongs to the archease family.</text>
</comment>
<evidence type="ECO:0000256" key="1">
    <source>
        <dbReference type="ARBA" id="ARBA00007963"/>
    </source>
</evidence>
<keyword evidence="3" id="KW-0479">Metal-binding</keyword>
<evidence type="ECO:0000259" key="5">
    <source>
        <dbReference type="Pfam" id="PF01951"/>
    </source>
</evidence>
<evidence type="ECO:0000256" key="2">
    <source>
        <dbReference type="ARBA" id="ARBA00022694"/>
    </source>
</evidence>
<evidence type="ECO:0000313" key="7">
    <source>
        <dbReference type="Proteomes" id="UP001366166"/>
    </source>
</evidence>
<reference evidence="7" key="1">
    <citation type="journal article" date="2023" name="Arch. Microbiol.">
        <title>Desulfoferula mesophilus gen. nov. sp. nov., a mesophilic sulfate-reducing bacterium isolated from a brackish lake sediment.</title>
        <authorList>
            <person name="Watanabe T."/>
            <person name="Yabe T."/>
            <person name="Tsuji J.M."/>
            <person name="Fukui M."/>
        </authorList>
    </citation>
    <scope>NUCLEOTIDE SEQUENCE [LARGE SCALE GENOMIC DNA]</scope>
    <source>
        <strain evidence="7">12FAK</strain>
    </source>
</reference>
<dbReference type="InterPro" id="IPR002804">
    <property type="entry name" value="Archease"/>
</dbReference>
<proteinExistence type="inferred from homology"/>
<gene>
    <name evidence="6" type="ORF">FAK_00930</name>
</gene>
<dbReference type="RefSeq" id="WP_338604214.1">
    <property type="nucleotide sequence ID" value="NZ_AP028679.1"/>
</dbReference>
<dbReference type="PANTHER" id="PTHR12682:SF11">
    <property type="entry name" value="PROTEIN ARCHEASE"/>
    <property type="match status" value="1"/>
</dbReference>
<dbReference type="SUPFAM" id="SSF69819">
    <property type="entry name" value="MTH1598-like"/>
    <property type="match status" value="1"/>
</dbReference>
<dbReference type="GO" id="GO:0008033">
    <property type="term" value="P:tRNA processing"/>
    <property type="evidence" value="ECO:0007669"/>
    <property type="project" value="UniProtKB-KW"/>
</dbReference>
<dbReference type="InterPro" id="IPR023572">
    <property type="entry name" value="Archease_dom"/>
</dbReference>
<feature type="domain" description="Archease" evidence="5">
    <location>
        <begin position="7"/>
        <end position="140"/>
    </location>
</feature>
<evidence type="ECO:0000256" key="4">
    <source>
        <dbReference type="ARBA" id="ARBA00022837"/>
    </source>
</evidence>
<dbReference type="InterPro" id="IPR036820">
    <property type="entry name" value="Archease_dom_sf"/>
</dbReference>
<sequence length="140" mass="14950">MTRGSGTLEHTADLGLWVRADSLAGLFAEAPAALAELMVSGPRDGELAWLPVSFTGVDYAELLVQLLSEVVYLWDAEGLLTVAAKVAEITPGTLEARLGVIPADFRRHQPNEPVKAVTYHDASVEPEGSGGWRAKVILDV</sequence>
<dbReference type="Pfam" id="PF01951">
    <property type="entry name" value="Archease"/>
    <property type="match status" value="1"/>
</dbReference>
<dbReference type="EMBL" id="AP028679">
    <property type="protein sequence ID" value="BEQ13027.1"/>
    <property type="molecule type" value="Genomic_DNA"/>
</dbReference>
<evidence type="ECO:0000256" key="3">
    <source>
        <dbReference type="ARBA" id="ARBA00022723"/>
    </source>
</evidence>
<name>A0AAU9E8V6_9BACT</name>
<dbReference type="PANTHER" id="PTHR12682">
    <property type="entry name" value="ARCHEASE"/>
    <property type="match status" value="1"/>
</dbReference>
<dbReference type="Proteomes" id="UP001366166">
    <property type="component" value="Chromosome"/>
</dbReference>
<protein>
    <submittedName>
        <fullName evidence="6">Archease</fullName>
    </submittedName>
</protein>
<dbReference type="GO" id="GO:0046872">
    <property type="term" value="F:metal ion binding"/>
    <property type="evidence" value="ECO:0007669"/>
    <property type="project" value="UniProtKB-KW"/>
</dbReference>